<dbReference type="Proteomes" id="UP000273270">
    <property type="component" value="Chromosome"/>
</dbReference>
<evidence type="ECO:0000313" key="2">
    <source>
        <dbReference type="Proteomes" id="UP000273270"/>
    </source>
</evidence>
<protein>
    <submittedName>
        <fullName evidence="1">Uncharacterized protein</fullName>
    </submittedName>
</protein>
<keyword evidence="2" id="KW-1185">Reference proteome</keyword>
<reference evidence="2" key="1">
    <citation type="submission" date="2018-11" db="EMBL/GenBank/DDBJ databases">
        <title>Proposal to divide the Flavobacteriaceae and reorganize its genera based on Amino Acid Identity values calculated from whole genome sequences.</title>
        <authorList>
            <person name="Nicholson A.C."/>
            <person name="Gulvik C.A."/>
            <person name="Whitney A.M."/>
            <person name="Humrighouse B.W."/>
            <person name="Bell M."/>
            <person name="Holmes B."/>
            <person name="Steigerwalt A.G."/>
            <person name="Villarma A."/>
            <person name="Sheth M."/>
            <person name="Batra D."/>
            <person name="Pryor J."/>
            <person name="Bernardet J.-F."/>
            <person name="Hugo C."/>
            <person name="Kampfer P."/>
            <person name="Newman J."/>
            <person name="McQuiston J.R."/>
        </authorList>
    </citation>
    <scope>NUCLEOTIDE SEQUENCE [LARGE SCALE GENOMIC DNA]</scope>
    <source>
        <strain evidence="2">G0188</strain>
    </source>
</reference>
<proteinExistence type="predicted"/>
<sequence>MLKLLKKSNFSEDQISNILKEYESGKLQKTSVENMGFLPLPSINGKYIIVEKNLDSGSEKTSVTRFFIKKQDT</sequence>
<name>A0A3G6M1F2_CHRCU</name>
<organism evidence="1 2">
    <name type="scientific">Chryseobacterium carnipullorum</name>
    <dbReference type="NCBI Taxonomy" id="1124835"/>
    <lineage>
        <taxon>Bacteria</taxon>
        <taxon>Pseudomonadati</taxon>
        <taxon>Bacteroidota</taxon>
        <taxon>Flavobacteriia</taxon>
        <taxon>Flavobacteriales</taxon>
        <taxon>Weeksellaceae</taxon>
        <taxon>Chryseobacterium group</taxon>
        <taxon>Chryseobacterium</taxon>
    </lineage>
</organism>
<dbReference type="EMBL" id="CP033920">
    <property type="protein sequence ID" value="AZA49440.1"/>
    <property type="molecule type" value="Genomic_DNA"/>
</dbReference>
<dbReference type="AlphaFoldDB" id="A0A3G6M1F2"/>
<accession>A0A3G6M1F2</accession>
<dbReference type="RefSeq" id="WP_123879673.1">
    <property type="nucleotide sequence ID" value="NZ_CP033920.1"/>
</dbReference>
<gene>
    <name evidence="1" type="ORF">EG346_15180</name>
</gene>
<evidence type="ECO:0000313" key="1">
    <source>
        <dbReference type="EMBL" id="AZA49440.1"/>
    </source>
</evidence>
<dbReference type="KEGG" id="ccau:EG346_15180"/>